<dbReference type="AlphaFoldDB" id="A0A399EK70"/>
<reference evidence="2 3" key="1">
    <citation type="submission" date="2018-08" db="EMBL/GenBank/DDBJ databases">
        <title>Meiothermus luteus KCTC 52599 genome sequencing project.</title>
        <authorList>
            <person name="Da Costa M.S."/>
            <person name="Albuquerque L."/>
            <person name="Raposo P."/>
            <person name="Froufe H.J.C."/>
            <person name="Barroso C.S."/>
            <person name="Egas C."/>
        </authorList>
    </citation>
    <scope>NUCLEOTIDE SEQUENCE [LARGE SCALE GENOMIC DNA]</scope>
    <source>
        <strain evidence="2 3">KCTC 52599</strain>
    </source>
</reference>
<dbReference type="EMBL" id="QWKZ01000051">
    <property type="protein sequence ID" value="RIH85047.1"/>
    <property type="molecule type" value="Genomic_DNA"/>
</dbReference>
<protein>
    <submittedName>
        <fullName evidence="2">Uncharacterized protein</fullName>
    </submittedName>
</protein>
<evidence type="ECO:0000256" key="1">
    <source>
        <dbReference type="SAM" id="Phobius"/>
    </source>
</evidence>
<feature type="transmembrane region" description="Helical" evidence="1">
    <location>
        <begin position="55"/>
        <end position="79"/>
    </location>
</feature>
<keyword evidence="3" id="KW-1185">Reference proteome</keyword>
<evidence type="ECO:0000313" key="2">
    <source>
        <dbReference type="EMBL" id="RIH85047.1"/>
    </source>
</evidence>
<gene>
    <name evidence="2" type="ORF">Mlute_01699</name>
</gene>
<dbReference type="RefSeq" id="WP_119360321.1">
    <property type="nucleotide sequence ID" value="NZ_QWKZ01000051.1"/>
</dbReference>
<keyword evidence="1" id="KW-0812">Transmembrane</keyword>
<dbReference type="Proteomes" id="UP000265800">
    <property type="component" value="Unassembled WGS sequence"/>
</dbReference>
<comment type="caution">
    <text evidence="2">The sequence shown here is derived from an EMBL/GenBank/DDBJ whole genome shotgun (WGS) entry which is preliminary data.</text>
</comment>
<organism evidence="2 3">
    <name type="scientific">Meiothermus luteus</name>
    <dbReference type="NCBI Taxonomy" id="2026184"/>
    <lineage>
        <taxon>Bacteria</taxon>
        <taxon>Thermotogati</taxon>
        <taxon>Deinococcota</taxon>
        <taxon>Deinococci</taxon>
        <taxon>Thermales</taxon>
        <taxon>Thermaceae</taxon>
        <taxon>Meiothermus</taxon>
    </lineage>
</organism>
<evidence type="ECO:0000313" key="3">
    <source>
        <dbReference type="Proteomes" id="UP000265800"/>
    </source>
</evidence>
<name>A0A399EK70_9DEIN</name>
<sequence>MQKLTLSHRYTAGNHRFREAILELGWLSFQSKSASIRLYLPFLSRYEQGYQMRDWLLGLSVVGFFVGLASLLLRTLGWLNLPALLRLNPSLLEYGTLALGVLALLAYLLFPIRVLYLYDGNASPLLVAGSKKGIEELAQAIWRHLETLRKQP</sequence>
<dbReference type="OrthoDB" id="26183at2"/>
<feature type="transmembrane region" description="Helical" evidence="1">
    <location>
        <begin position="91"/>
        <end position="110"/>
    </location>
</feature>
<keyword evidence="1" id="KW-1133">Transmembrane helix</keyword>
<proteinExistence type="predicted"/>
<accession>A0A399EK70</accession>
<keyword evidence="1" id="KW-0472">Membrane</keyword>